<dbReference type="InterPro" id="IPR035926">
    <property type="entry name" value="NusB-like_sf"/>
</dbReference>
<dbReference type="SUPFAM" id="SSF48013">
    <property type="entry name" value="NusB-like"/>
    <property type="match status" value="1"/>
</dbReference>
<gene>
    <name evidence="6 9" type="primary">nusB</name>
    <name evidence="9" type="ORF">B840_06775</name>
</gene>
<dbReference type="InterPro" id="IPR006027">
    <property type="entry name" value="NusB_RsmB_TIM44"/>
</dbReference>
<keyword evidence="10" id="KW-1185">Reference proteome</keyword>
<dbReference type="NCBIfam" id="TIGR01951">
    <property type="entry name" value="nusB"/>
    <property type="match status" value="1"/>
</dbReference>
<comment type="similarity">
    <text evidence="1 6">Belongs to the NusB family.</text>
</comment>
<dbReference type="HAMAP" id="MF_00073">
    <property type="entry name" value="NusB"/>
    <property type="match status" value="1"/>
</dbReference>
<evidence type="ECO:0000313" key="10">
    <source>
        <dbReference type="Proteomes" id="UP000031928"/>
    </source>
</evidence>
<keyword evidence="5 6" id="KW-0804">Transcription</keyword>
<dbReference type="AlphaFoldDB" id="A0A0B6TTQ1"/>
<keyword evidence="3 6" id="KW-0694">RNA-binding</keyword>
<dbReference type="PANTHER" id="PTHR11078">
    <property type="entry name" value="N UTILIZATION SUBSTANCE PROTEIN B-RELATED"/>
    <property type="match status" value="1"/>
</dbReference>
<feature type="region of interest" description="Disordered" evidence="7">
    <location>
        <begin position="164"/>
        <end position="213"/>
    </location>
</feature>
<dbReference type="HOGENOM" id="CLU_087843_2_0_11"/>
<evidence type="ECO:0000256" key="5">
    <source>
        <dbReference type="ARBA" id="ARBA00023163"/>
    </source>
</evidence>
<feature type="domain" description="NusB/RsmB/TIM44" evidence="8">
    <location>
        <begin position="22"/>
        <end position="151"/>
    </location>
</feature>
<dbReference type="EMBL" id="CP007790">
    <property type="protein sequence ID" value="AJK68960.1"/>
    <property type="molecule type" value="Genomic_DNA"/>
</dbReference>
<dbReference type="Proteomes" id="UP000031928">
    <property type="component" value="Chromosome"/>
</dbReference>
<keyword evidence="2 6" id="KW-0889">Transcription antitermination</keyword>
<evidence type="ECO:0000256" key="2">
    <source>
        <dbReference type="ARBA" id="ARBA00022814"/>
    </source>
</evidence>
<dbReference type="GO" id="GO:0006353">
    <property type="term" value="P:DNA-templated transcription termination"/>
    <property type="evidence" value="ECO:0007669"/>
    <property type="project" value="UniProtKB-UniRule"/>
</dbReference>
<organism evidence="9 10">
    <name type="scientific">Corynebacterium marinum DSM 44953</name>
    <dbReference type="NCBI Taxonomy" id="1224162"/>
    <lineage>
        <taxon>Bacteria</taxon>
        <taxon>Bacillati</taxon>
        <taxon>Actinomycetota</taxon>
        <taxon>Actinomycetes</taxon>
        <taxon>Mycobacteriales</taxon>
        <taxon>Corynebacteriaceae</taxon>
        <taxon>Corynebacterium</taxon>
    </lineage>
</organism>
<dbReference type="GO" id="GO:0031564">
    <property type="term" value="P:transcription antitermination"/>
    <property type="evidence" value="ECO:0007669"/>
    <property type="project" value="UniProtKB-KW"/>
</dbReference>
<evidence type="ECO:0000313" key="9">
    <source>
        <dbReference type="EMBL" id="AJK68960.1"/>
    </source>
</evidence>
<dbReference type="OrthoDB" id="3528057at2"/>
<evidence type="ECO:0000256" key="3">
    <source>
        <dbReference type="ARBA" id="ARBA00022884"/>
    </source>
</evidence>
<dbReference type="GO" id="GO:0003723">
    <property type="term" value="F:RNA binding"/>
    <property type="evidence" value="ECO:0007669"/>
    <property type="project" value="UniProtKB-UniRule"/>
</dbReference>
<evidence type="ECO:0000256" key="1">
    <source>
        <dbReference type="ARBA" id="ARBA00005952"/>
    </source>
</evidence>
<accession>A0A0B6TTQ1</accession>
<evidence type="ECO:0000259" key="8">
    <source>
        <dbReference type="Pfam" id="PF01029"/>
    </source>
</evidence>
<evidence type="ECO:0000256" key="4">
    <source>
        <dbReference type="ARBA" id="ARBA00023015"/>
    </source>
</evidence>
<evidence type="ECO:0000256" key="7">
    <source>
        <dbReference type="SAM" id="MobiDB-lite"/>
    </source>
</evidence>
<dbReference type="Pfam" id="PF01029">
    <property type="entry name" value="NusB"/>
    <property type="match status" value="1"/>
</dbReference>
<dbReference type="InterPro" id="IPR011605">
    <property type="entry name" value="NusB_fam"/>
</dbReference>
<dbReference type="RefSeq" id="WP_084602837.1">
    <property type="nucleotide sequence ID" value="NZ_CP007790.1"/>
</dbReference>
<dbReference type="GO" id="GO:0005829">
    <property type="term" value="C:cytosol"/>
    <property type="evidence" value="ECO:0007669"/>
    <property type="project" value="TreeGrafter"/>
</dbReference>
<reference evidence="9 10" key="1">
    <citation type="submission" date="2014-05" db="EMBL/GenBank/DDBJ databases">
        <title>Complete genome sequence of Corynebacterium marinum DSM 44953.</title>
        <authorList>
            <person name="Schaffert L."/>
            <person name="Albersmeier A."/>
            <person name="Kalinowski J."/>
            <person name="Ruckert C."/>
        </authorList>
    </citation>
    <scope>NUCLEOTIDE SEQUENCE [LARGE SCALE GENOMIC DNA]</scope>
    <source>
        <strain evidence="9 10">DSM 44953</strain>
    </source>
</reference>
<comment type="function">
    <text evidence="6">Involved in transcription antitermination. Required for transcription of ribosomal RNA (rRNA) genes. Binds specifically to the boxA antiterminator sequence of the ribosomal RNA (rrn) operons.</text>
</comment>
<dbReference type="Gene3D" id="1.10.940.10">
    <property type="entry name" value="NusB-like"/>
    <property type="match status" value="1"/>
</dbReference>
<evidence type="ECO:0000256" key="6">
    <source>
        <dbReference type="HAMAP-Rule" id="MF_00073"/>
    </source>
</evidence>
<sequence length="213" mass="23280">MTDTPEATTDERNWRRHGARYRARRRAVDILFEAEARDIDPVAVVEDRISLSRDPDNAVAPVADYTRQIVVGAAEQLDTIDDAIARYLSDTWELNRLPAVDRAILRVGVWEILYNPEVDGATAIVEGVELASQYGNDVAAPYIHAVLDDVVQENAADNPFRDQAADEIVEEISDADADPQFAPEDPGVDAEPRHASAADPGPGPVRKPDSADA</sequence>
<dbReference type="KEGG" id="cmq:B840_06775"/>
<dbReference type="PANTHER" id="PTHR11078:SF3">
    <property type="entry name" value="ANTITERMINATION NUSB DOMAIN-CONTAINING PROTEIN"/>
    <property type="match status" value="1"/>
</dbReference>
<name>A0A0B6TTQ1_9CORY</name>
<dbReference type="STRING" id="1224162.B840_06775"/>
<keyword evidence="4 6" id="KW-0805">Transcription regulation</keyword>
<proteinExistence type="inferred from homology"/>
<feature type="compositionally biased region" description="Acidic residues" evidence="7">
    <location>
        <begin position="165"/>
        <end position="177"/>
    </location>
</feature>
<protein>
    <recommendedName>
        <fullName evidence="6">Transcription antitermination protein NusB</fullName>
    </recommendedName>
    <alternativeName>
        <fullName evidence="6">Antitermination factor NusB</fullName>
    </alternativeName>
</protein>